<keyword evidence="5" id="KW-0175">Coiled coil</keyword>
<reference evidence="7 8" key="1">
    <citation type="journal article" date="2017" name="Gigascience">
        <title>Genome sequence of the small brown planthopper, Laodelphax striatellus.</title>
        <authorList>
            <person name="Zhu J."/>
            <person name="Jiang F."/>
            <person name="Wang X."/>
            <person name="Yang P."/>
            <person name="Bao Y."/>
            <person name="Zhao W."/>
            <person name="Wang W."/>
            <person name="Lu H."/>
            <person name="Wang Q."/>
            <person name="Cui N."/>
            <person name="Li J."/>
            <person name="Chen X."/>
            <person name="Luo L."/>
            <person name="Yu J."/>
            <person name="Kang L."/>
            <person name="Cui F."/>
        </authorList>
    </citation>
    <scope>NUCLEOTIDE SEQUENCE [LARGE SCALE GENOMIC DNA]</scope>
    <source>
        <strain evidence="7">Lst14</strain>
    </source>
</reference>
<keyword evidence="2" id="KW-0804">Transcription</keyword>
<dbReference type="PANTHER" id="PTHR47573:SF1">
    <property type="entry name" value="PROTEIN AF-9 HOMOLOG"/>
    <property type="match status" value="1"/>
</dbReference>
<keyword evidence="1" id="KW-0805">Transcription regulation</keyword>
<dbReference type="CDD" id="cd16909">
    <property type="entry name" value="YEATS_GAS41_like"/>
    <property type="match status" value="1"/>
</dbReference>
<dbReference type="OrthoDB" id="16041at2759"/>
<evidence type="ECO:0000256" key="5">
    <source>
        <dbReference type="SAM" id="Coils"/>
    </source>
</evidence>
<dbReference type="GO" id="GO:0006355">
    <property type="term" value="P:regulation of DNA-templated transcription"/>
    <property type="evidence" value="ECO:0007669"/>
    <property type="project" value="InterPro"/>
</dbReference>
<dbReference type="AlphaFoldDB" id="A0A482XT05"/>
<keyword evidence="8" id="KW-1185">Reference proteome</keyword>
<keyword evidence="3 4" id="KW-0539">Nucleus</keyword>
<gene>
    <name evidence="7" type="ORF">LSTR_LSTR008429</name>
</gene>
<dbReference type="FunCoup" id="A0A482XT05">
    <property type="interactions" value="1208"/>
</dbReference>
<evidence type="ECO:0000313" key="8">
    <source>
        <dbReference type="Proteomes" id="UP000291343"/>
    </source>
</evidence>
<dbReference type="STRING" id="195883.A0A482XT05"/>
<sequence>MALTQEIPSESGGRVKGVTIVKPIVFGNYARYFGKKREEDGHTHEWTVYLKPYLNEDISKYVRKVHFKLHDSYSTPNRIITKPPFEVAETGWGEFEISIKIYFYDPNERPVNLYHILKLFQGSEVANAATLGKHTIVSEFYEELIFQEPTQNMLSALSPQPPLTTTPYIHHTNFEDKKEKTLASILVAKNKIRREINEYKDKLKLAKETISKFKSEIAKQQLKNAATSGVV</sequence>
<feature type="coiled-coil region" evidence="5">
    <location>
        <begin position="182"/>
        <end position="223"/>
    </location>
</feature>
<organism evidence="7 8">
    <name type="scientific">Laodelphax striatellus</name>
    <name type="common">Small brown planthopper</name>
    <name type="synonym">Delphax striatella</name>
    <dbReference type="NCBI Taxonomy" id="195883"/>
    <lineage>
        <taxon>Eukaryota</taxon>
        <taxon>Metazoa</taxon>
        <taxon>Ecdysozoa</taxon>
        <taxon>Arthropoda</taxon>
        <taxon>Hexapoda</taxon>
        <taxon>Insecta</taxon>
        <taxon>Pterygota</taxon>
        <taxon>Neoptera</taxon>
        <taxon>Paraneoptera</taxon>
        <taxon>Hemiptera</taxon>
        <taxon>Auchenorrhyncha</taxon>
        <taxon>Fulgoroidea</taxon>
        <taxon>Delphacidae</taxon>
        <taxon>Criomorphinae</taxon>
        <taxon>Laodelphax</taxon>
    </lineage>
</organism>
<dbReference type="Gene3D" id="2.60.40.1970">
    <property type="entry name" value="YEATS domain"/>
    <property type="match status" value="1"/>
</dbReference>
<proteinExistence type="predicted"/>
<dbReference type="GO" id="GO:0005634">
    <property type="term" value="C:nucleus"/>
    <property type="evidence" value="ECO:0007669"/>
    <property type="project" value="UniProtKB-SubCell"/>
</dbReference>
<accession>A0A482XT05</accession>
<dbReference type="PROSITE" id="PS51037">
    <property type="entry name" value="YEATS"/>
    <property type="match status" value="1"/>
</dbReference>
<dbReference type="Proteomes" id="UP000291343">
    <property type="component" value="Unassembled WGS sequence"/>
</dbReference>
<comment type="caution">
    <text evidence="7">The sequence shown here is derived from an EMBL/GenBank/DDBJ whole genome shotgun (WGS) entry which is preliminary data.</text>
</comment>
<evidence type="ECO:0000259" key="6">
    <source>
        <dbReference type="PROSITE" id="PS51037"/>
    </source>
</evidence>
<dbReference type="InterPro" id="IPR038704">
    <property type="entry name" value="YEAST_sf"/>
</dbReference>
<dbReference type="InterPro" id="IPR055129">
    <property type="entry name" value="YEATS_dom"/>
</dbReference>
<dbReference type="SMR" id="A0A482XT05"/>
<evidence type="ECO:0000256" key="3">
    <source>
        <dbReference type="ARBA" id="ARBA00023242"/>
    </source>
</evidence>
<dbReference type="InParanoid" id="A0A482XT05"/>
<comment type="subcellular location">
    <subcellularLocation>
        <location evidence="4">Nucleus</location>
    </subcellularLocation>
</comment>
<feature type="domain" description="YEATS" evidence="6">
    <location>
        <begin position="14"/>
        <end position="160"/>
    </location>
</feature>
<evidence type="ECO:0000313" key="7">
    <source>
        <dbReference type="EMBL" id="RZF49143.1"/>
    </source>
</evidence>
<evidence type="ECO:0000256" key="4">
    <source>
        <dbReference type="PROSITE-ProRule" id="PRU00376"/>
    </source>
</evidence>
<dbReference type="InterPro" id="IPR005033">
    <property type="entry name" value="YEATS"/>
</dbReference>
<evidence type="ECO:0000256" key="1">
    <source>
        <dbReference type="ARBA" id="ARBA00023015"/>
    </source>
</evidence>
<dbReference type="EMBL" id="QKKF02000377">
    <property type="protein sequence ID" value="RZF49143.1"/>
    <property type="molecule type" value="Genomic_DNA"/>
</dbReference>
<dbReference type="PANTHER" id="PTHR47573">
    <property type="entry name" value="PROTEIN AF-9 HOMOLOG"/>
    <property type="match status" value="1"/>
</dbReference>
<protein>
    <recommendedName>
        <fullName evidence="6">YEATS domain-containing protein</fullName>
    </recommendedName>
</protein>
<evidence type="ECO:0000256" key="2">
    <source>
        <dbReference type="ARBA" id="ARBA00023163"/>
    </source>
</evidence>
<dbReference type="Pfam" id="PF03366">
    <property type="entry name" value="YEATS"/>
    <property type="match status" value="1"/>
</dbReference>
<name>A0A482XT05_LAOST</name>